<keyword evidence="12" id="KW-0732">Signal</keyword>
<keyword evidence="15" id="KW-1185">Reference proteome</keyword>
<evidence type="ECO:0000256" key="3">
    <source>
        <dbReference type="ARBA" id="ARBA00022529"/>
    </source>
</evidence>
<feature type="active site" description="Proton donor" evidence="9">
    <location>
        <position position="131"/>
    </location>
</feature>
<dbReference type="CDD" id="cd00325">
    <property type="entry name" value="chitinase_GH19"/>
    <property type="match status" value="1"/>
</dbReference>
<dbReference type="Pfam" id="PF00187">
    <property type="entry name" value="Chitin_bind_1"/>
    <property type="match status" value="1"/>
</dbReference>
<keyword evidence="4" id="KW-0295">Fungicide</keyword>
<comment type="caution">
    <text evidence="11">Lacks conserved residue(s) required for the propagation of feature annotation.</text>
</comment>
<dbReference type="GO" id="GO:0006032">
    <property type="term" value="P:chitin catabolic process"/>
    <property type="evidence" value="ECO:0007669"/>
    <property type="project" value="UniProtKB-KW"/>
</dbReference>
<dbReference type="CDD" id="cd00035">
    <property type="entry name" value="ChtBD1"/>
    <property type="match status" value="1"/>
</dbReference>
<evidence type="ECO:0000256" key="6">
    <source>
        <dbReference type="ARBA" id="ARBA00022821"/>
    </source>
</evidence>
<dbReference type="GO" id="GO:0016998">
    <property type="term" value="P:cell wall macromolecule catabolic process"/>
    <property type="evidence" value="ECO:0007669"/>
    <property type="project" value="InterPro"/>
</dbReference>
<organism evidence="14 15">
    <name type="scientific">Cynara cardunculus var. scolymus</name>
    <name type="common">Globe artichoke</name>
    <name type="synonym">Cynara scolymus</name>
    <dbReference type="NCBI Taxonomy" id="59895"/>
    <lineage>
        <taxon>Eukaryota</taxon>
        <taxon>Viridiplantae</taxon>
        <taxon>Streptophyta</taxon>
        <taxon>Embryophyta</taxon>
        <taxon>Tracheophyta</taxon>
        <taxon>Spermatophyta</taxon>
        <taxon>Magnoliopsida</taxon>
        <taxon>eudicotyledons</taxon>
        <taxon>Gunneridae</taxon>
        <taxon>Pentapetalae</taxon>
        <taxon>asterids</taxon>
        <taxon>campanulids</taxon>
        <taxon>Asterales</taxon>
        <taxon>Asteraceae</taxon>
        <taxon>Carduoideae</taxon>
        <taxon>Cardueae</taxon>
        <taxon>Carduinae</taxon>
        <taxon>Cynara</taxon>
    </lineage>
</organism>
<keyword evidence="8 10" id="KW-1015">Disulfide bond</keyword>
<evidence type="ECO:0000256" key="4">
    <source>
        <dbReference type="ARBA" id="ARBA00022577"/>
    </source>
</evidence>
<comment type="function">
    <text evidence="1">Defense against chitin-containing fungal pathogens.</text>
</comment>
<dbReference type="Gramene" id="KVH91269">
    <property type="protein sequence ID" value="KVH91269"/>
    <property type="gene ID" value="Ccrd_006712"/>
</dbReference>
<evidence type="ECO:0000256" key="2">
    <source>
        <dbReference type="ARBA" id="ARBA00009373"/>
    </source>
</evidence>
<dbReference type="PIRSF" id="PIRSF001060">
    <property type="entry name" value="Endochitinase"/>
    <property type="match status" value="1"/>
</dbReference>
<keyword evidence="7" id="KW-0119">Carbohydrate metabolism</keyword>
<evidence type="ECO:0000256" key="9">
    <source>
        <dbReference type="PIRSR" id="PIRSR001060-1"/>
    </source>
</evidence>
<dbReference type="PROSITE" id="PS00026">
    <property type="entry name" value="CHIT_BIND_I_1"/>
    <property type="match status" value="1"/>
</dbReference>
<dbReference type="InterPro" id="IPR023346">
    <property type="entry name" value="Lysozyme-like_dom_sf"/>
</dbReference>
<dbReference type="Gene3D" id="1.10.530.10">
    <property type="match status" value="1"/>
</dbReference>
<evidence type="ECO:0000256" key="12">
    <source>
        <dbReference type="SAM" id="SignalP"/>
    </source>
</evidence>
<dbReference type="InterPro" id="IPR018371">
    <property type="entry name" value="Chitin-binding_1_CS"/>
</dbReference>
<feature type="disulfide bond" evidence="10">
    <location>
        <begin position="237"/>
        <end position="269"/>
    </location>
</feature>
<protein>
    <submittedName>
        <fullName evidence="14">Chitin-binding, type 1</fullName>
    </submittedName>
</protein>
<dbReference type="GO" id="GO:0005975">
    <property type="term" value="P:carbohydrate metabolic process"/>
    <property type="evidence" value="ECO:0007669"/>
    <property type="project" value="InterPro"/>
</dbReference>
<accession>A0A118JTR4</accession>
<dbReference type="OMA" id="YYNDYCT"/>
<dbReference type="Gene3D" id="3.30.20.10">
    <property type="entry name" value="Endochitinase, domain 2"/>
    <property type="match status" value="1"/>
</dbReference>
<dbReference type="STRING" id="59895.A0A118JTR4"/>
<keyword evidence="7" id="KW-0624">Polysaccharide degradation</keyword>
<evidence type="ECO:0000256" key="7">
    <source>
        <dbReference type="ARBA" id="ARBA00023024"/>
    </source>
</evidence>
<evidence type="ECO:0000313" key="14">
    <source>
        <dbReference type="EMBL" id="KVH91269.1"/>
    </source>
</evidence>
<feature type="disulfide bond" evidence="10 11">
    <location>
        <begin position="28"/>
        <end position="40"/>
    </location>
</feature>
<dbReference type="OrthoDB" id="5985073at2759"/>
<feature type="disulfide bond" evidence="10">
    <location>
        <begin position="149"/>
        <end position="158"/>
    </location>
</feature>
<evidence type="ECO:0000256" key="1">
    <source>
        <dbReference type="ARBA" id="ARBA00003102"/>
    </source>
</evidence>
<reference evidence="14 15" key="1">
    <citation type="journal article" date="2016" name="Sci. Rep.">
        <title>The genome sequence of the outbreeding globe artichoke constructed de novo incorporating a phase-aware low-pass sequencing strategy of F1 progeny.</title>
        <authorList>
            <person name="Scaglione D."/>
            <person name="Reyes-Chin-Wo S."/>
            <person name="Acquadro A."/>
            <person name="Froenicke L."/>
            <person name="Portis E."/>
            <person name="Beitel C."/>
            <person name="Tirone M."/>
            <person name="Mauro R."/>
            <person name="Lo Monaco A."/>
            <person name="Mauromicale G."/>
            <person name="Faccioli P."/>
            <person name="Cattivelli L."/>
            <person name="Rieseberg L."/>
            <person name="Michelmore R."/>
            <person name="Lanteri S."/>
        </authorList>
    </citation>
    <scope>NUCLEOTIDE SEQUENCE [LARGE SCALE GENOMIC DNA]</scope>
    <source>
        <strain evidence="14">2C</strain>
    </source>
</reference>
<keyword evidence="6" id="KW-0611">Plant defense</keyword>
<feature type="disulfide bond" evidence="10 11">
    <location>
        <begin position="33"/>
        <end position="47"/>
    </location>
</feature>
<dbReference type="SMART" id="SM00270">
    <property type="entry name" value="ChtBD1"/>
    <property type="match status" value="1"/>
</dbReference>
<dbReference type="GO" id="GO:0050832">
    <property type="term" value="P:defense response to fungus"/>
    <property type="evidence" value="ECO:0007669"/>
    <property type="project" value="UniProtKB-KW"/>
</dbReference>
<dbReference type="GO" id="GO:0031640">
    <property type="term" value="P:killing of cells of another organism"/>
    <property type="evidence" value="ECO:0007669"/>
    <property type="project" value="UniProtKB-KW"/>
</dbReference>
<dbReference type="GO" id="GO:0004568">
    <property type="term" value="F:chitinase activity"/>
    <property type="evidence" value="ECO:0007669"/>
    <property type="project" value="InterPro"/>
</dbReference>
<comment type="similarity">
    <text evidence="2">Belongs to the glycosyl hydrolase 19 family. Chitinase class I subfamily.</text>
</comment>
<evidence type="ECO:0000256" key="5">
    <source>
        <dbReference type="ARBA" id="ARBA00022669"/>
    </source>
</evidence>
<feature type="signal peptide" evidence="12">
    <location>
        <begin position="1"/>
        <end position="23"/>
    </location>
</feature>
<dbReference type="GO" id="GO:0008061">
    <property type="term" value="F:chitin binding"/>
    <property type="evidence" value="ECO:0007669"/>
    <property type="project" value="UniProtKB-UniRule"/>
</dbReference>
<dbReference type="SUPFAM" id="SSF57016">
    <property type="entry name" value="Plant lectins/antimicrobial peptides"/>
    <property type="match status" value="1"/>
</dbReference>
<dbReference type="InterPro" id="IPR001002">
    <property type="entry name" value="Chitin-bd_1"/>
</dbReference>
<keyword evidence="5 11" id="KW-0147">Chitin-binding</keyword>
<gene>
    <name evidence="14" type="ORF">Ccrd_006712</name>
</gene>
<keyword evidence="3" id="KW-0929">Antimicrobial</keyword>
<feature type="disulfide bond" evidence="10">
    <location>
        <begin position="87"/>
        <end position="136"/>
    </location>
</feature>
<dbReference type="AlphaFoldDB" id="A0A118JTR4"/>
<dbReference type="PANTHER" id="PTHR22595:SF194">
    <property type="entry name" value="CHITINASE FAMILY PROTEIN"/>
    <property type="match status" value="1"/>
</dbReference>
<dbReference type="EMBL" id="LEKV01005063">
    <property type="protein sequence ID" value="KVH91269.1"/>
    <property type="molecule type" value="Genomic_DNA"/>
</dbReference>
<name>A0A118JTR4_CYNCS</name>
<evidence type="ECO:0000313" key="15">
    <source>
        <dbReference type="Proteomes" id="UP000243975"/>
    </source>
</evidence>
<feature type="domain" description="Chitin-binding type-1" evidence="13">
    <location>
        <begin position="23"/>
        <end position="58"/>
    </location>
</feature>
<keyword evidence="7" id="KW-0146">Chitin degradation</keyword>
<dbReference type="PANTHER" id="PTHR22595">
    <property type="entry name" value="CHITINASE-RELATED"/>
    <property type="match status" value="1"/>
</dbReference>
<dbReference type="InterPro" id="IPR036861">
    <property type="entry name" value="Endochitinase-like_sf"/>
</dbReference>
<evidence type="ECO:0000256" key="8">
    <source>
        <dbReference type="ARBA" id="ARBA00023157"/>
    </source>
</evidence>
<dbReference type="Gene3D" id="3.30.60.10">
    <property type="entry name" value="Endochitinase-like"/>
    <property type="match status" value="1"/>
</dbReference>
<proteinExistence type="inferred from homology"/>
<dbReference type="InterPro" id="IPR016283">
    <property type="entry name" value="Glyco_hydro_19"/>
</dbReference>
<dbReference type="Proteomes" id="UP000243975">
    <property type="component" value="Unassembled WGS sequence"/>
</dbReference>
<dbReference type="FunFam" id="3.30.60.10:FF:000006">
    <property type="entry name" value="Agglutinin isolectin 1"/>
    <property type="match status" value="1"/>
</dbReference>
<dbReference type="PROSITE" id="PS50941">
    <property type="entry name" value="CHIT_BIND_I_2"/>
    <property type="match status" value="1"/>
</dbReference>
<dbReference type="PROSITE" id="PS00774">
    <property type="entry name" value="CHITINASE_19_2"/>
    <property type="match status" value="1"/>
</dbReference>
<dbReference type="SUPFAM" id="SSF53955">
    <property type="entry name" value="Lysozyme-like"/>
    <property type="match status" value="1"/>
</dbReference>
<dbReference type="Pfam" id="PF00182">
    <property type="entry name" value="Glyco_hydro_19"/>
    <property type="match status" value="2"/>
</dbReference>
<evidence type="ECO:0000256" key="11">
    <source>
        <dbReference type="PROSITE-ProRule" id="PRU00261"/>
    </source>
</evidence>
<feature type="chain" id="PRO_5007159667" evidence="12">
    <location>
        <begin position="24"/>
        <end position="269"/>
    </location>
</feature>
<comment type="caution">
    <text evidence="14">The sequence shown here is derived from an EMBL/GenBank/DDBJ whole genome shotgun (WGS) entry which is preliminary data.</text>
</comment>
<dbReference type="FunFam" id="3.30.20.10:FF:000001">
    <property type="entry name" value="Endochitinase (Chitinase)"/>
    <property type="match status" value="1"/>
</dbReference>
<sequence>MKITLLFAGIFLAGIFLPEPVTCQNCKCARNLCCSQYGYCGTGAAYCGKGCQSGPCSLRARVNNASIPGIVTLPFFNRIIAKSARNCPGRGFYTRDAFLKVIRDYPHFARSGSIDDSKREIAAFFAHASFETGYFCYIEEITGRSGKYCDKTNTKYPCNPRKSYHGRGPIQLSWNYNYGAAGKSLGFDGLNNPEIVAKDPVVSFKTALWYWMENAHWDFASGNGFGATIRAINRVECDGGDPKTVSSRVSYYTDYCKQLGVGTGNNLRC</sequence>
<evidence type="ECO:0000259" key="13">
    <source>
        <dbReference type="PROSITE" id="PS50941"/>
    </source>
</evidence>
<dbReference type="InterPro" id="IPR000726">
    <property type="entry name" value="Glyco_hydro_19_cat"/>
</dbReference>
<evidence type="ECO:0000256" key="10">
    <source>
        <dbReference type="PIRSR" id="PIRSR001060-2"/>
    </source>
</evidence>